<keyword evidence="1" id="KW-0472">Membrane</keyword>
<dbReference type="Proteomes" id="UP000191905">
    <property type="component" value="Unassembled WGS sequence"/>
</dbReference>
<organism evidence="2 3">
    <name type="scientific">Manganibacter manganicus</name>
    <dbReference type="NCBI Taxonomy" id="1873176"/>
    <lineage>
        <taxon>Bacteria</taxon>
        <taxon>Pseudomonadati</taxon>
        <taxon>Pseudomonadota</taxon>
        <taxon>Alphaproteobacteria</taxon>
        <taxon>Hyphomicrobiales</taxon>
        <taxon>Phyllobacteriaceae</taxon>
        <taxon>Manganibacter</taxon>
    </lineage>
</organism>
<dbReference type="OrthoDB" id="8162452at2"/>
<keyword evidence="1" id="KW-1133">Transmembrane helix</keyword>
<sequence>MPYLARMIVMIRGRLNDSYCLGHTHDDTAANRAVAGRSRLLGFGVLAAAMILSVTAFAQVPDEFLGKWSTDPGRCEQINGEADMLEVVQSGFQFYEIGCEVKKPIHSANPSGRLLRRRG</sequence>
<evidence type="ECO:0000256" key="1">
    <source>
        <dbReference type="SAM" id="Phobius"/>
    </source>
</evidence>
<protein>
    <submittedName>
        <fullName evidence="2">Uncharacterized protein</fullName>
    </submittedName>
</protein>
<keyword evidence="3" id="KW-1185">Reference proteome</keyword>
<keyword evidence="1" id="KW-0812">Transmembrane</keyword>
<reference evidence="2 3" key="1">
    <citation type="journal article" date="2016" name="Int. J. Syst. Evol. Microbiol.">
        <title>Pseudaminobacter manganicus sp. nov., isolated from sludge of a manganese mine.</title>
        <authorList>
            <person name="Li J."/>
            <person name="Huang J."/>
            <person name="Liao S."/>
            <person name="Wang G."/>
        </authorList>
    </citation>
    <scope>NUCLEOTIDE SEQUENCE [LARGE SCALE GENOMIC DNA]</scope>
    <source>
        <strain evidence="2 3">JH-7</strain>
    </source>
</reference>
<name>A0A1V8RMQ2_9HYPH</name>
<feature type="transmembrane region" description="Helical" evidence="1">
    <location>
        <begin position="40"/>
        <end position="60"/>
    </location>
</feature>
<dbReference type="RefSeq" id="WP_080920745.1">
    <property type="nucleotide sequence ID" value="NZ_MDET01000030.1"/>
</dbReference>
<dbReference type="EMBL" id="MDET01000030">
    <property type="protein sequence ID" value="OQM74467.1"/>
    <property type="molecule type" value="Genomic_DNA"/>
</dbReference>
<dbReference type="STRING" id="1873176.BFN67_21925"/>
<comment type="caution">
    <text evidence="2">The sequence shown here is derived from an EMBL/GenBank/DDBJ whole genome shotgun (WGS) entry which is preliminary data.</text>
</comment>
<gene>
    <name evidence="2" type="ORF">BFN67_21925</name>
</gene>
<evidence type="ECO:0000313" key="2">
    <source>
        <dbReference type="EMBL" id="OQM74467.1"/>
    </source>
</evidence>
<evidence type="ECO:0000313" key="3">
    <source>
        <dbReference type="Proteomes" id="UP000191905"/>
    </source>
</evidence>
<dbReference type="AlphaFoldDB" id="A0A1V8RMQ2"/>
<accession>A0A1V8RMQ2</accession>
<proteinExistence type="predicted"/>